<evidence type="ECO:0000313" key="3">
    <source>
        <dbReference type="EMBL" id="MYL34527.1"/>
    </source>
</evidence>
<sequence length="243" mass="26378">MSIKTKVGLSLASIAMGAMATVGGTFAYFSDEVTAQSSFSNGTLNLQPEEPYLESFELSNWKPGDVLEANNGNQEPAMILNNQGSLPMNVFMKVDVSDNLMKENIIVDELHFGNEDIIAKYFNNHTELTLAELEAGLNGSTTVNGNTVSNVGKYIGYLNSQDATSGKIKGVKYVLRFKDTGQEQNNLQGLDTTLDFTFTGLQYEGTTYDNSNLTNNSTGGGGTYEPTGNFDIDDRSNEPAREN</sequence>
<dbReference type="Pfam" id="PF12389">
    <property type="entry name" value="Peptidase_M73"/>
    <property type="match status" value="1"/>
</dbReference>
<keyword evidence="2" id="KW-0732">Signal</keyword>
<feature type="compositionally biased region" description="Basic and acidic residues" evidence="1">
    <location>
        <begin position="232"/>
        <end position="243"/>
    </location>
</feature>
<name>A0A6I5A106_9BACI</name>
<evidence type="ECO:0000313" key="4">
    <source>
        <dbReference type="Proteomes" id="UP000468638"/>
    </source>
</evidence>
<organism evidence="3 4">
    <name type="scientific">Pontibacillus yanchengensis</name>
    <dbReference type="NCBI Taxonomy" id="462910"/>
    <lineage>
        <taxon>Bacteria</taxon>
        <taxon>Bacillati</taxon>
        <taxon>Bacillota</taxon>
        <taxon>Bacilli</taxon>
        <taxon>Bacillales</taxon>
        <taxon>Bacillaceae</taxon>
        <taxon>Pontibacillus</taxon>
    </lineage>
</organism>
<proteinExistence type="predicted"/>
<dbReference type="RefSeq" id="WP_160909846.1">
    <property type="nucleotide sequence ID" value="NZ_WMEQ01000009.1"/>
</dbReference>
<dbReference type="InterPro" id="IPR023833">
    <property type="entry name" value="Signal_pept_SipW-depend-type"/>
</dbReference>
<accession>A0A6I5A106</accession>
<protein>
    <recommendedName>
        <fullName evidence="5">Spore coat protein</fullName>
    </recommendedName>
</protein>
<evidence type="ECO:0000256" key="1">
    <source>
        <dbReference type="SAM" id="MobiDB-lite"/>
    </source>
</evidence>
<evidence type="ECO:0008006" key="5">
    <source>
        <dbReference type="Google" id="ProtNLM"/>
    </source>
</evidence>
<feature type="region of interest" description="Disordered" evidence="1">
    <location>
        <begin position="208"/>
        <end position="243"/>
    </location>
</feature>
<feature type="signal peptide" evidence="2">
    <location>
        <begin position="1"/>
        <end position="20"/>
    </location>
</feature>
<gene>
    <name evidence="3" type="ORF">GLW05_13095</name>
</gene>
<dbReference type="OrthoDB" id="2660939at2"/>
<dbReference type="InterPro" id="IPR022121">
    <property type="entry name" value="Peptidase_M73_camelysin"/>
</dbReference>
<evidence type="ECO:0000256" key="2">
    <source>
        <dbReference type="SAM" id="SignalP"/>
    </source>
</evidence>
<comment type="caution">
    <text evidence="3">The sequence shown here is derived from an EMBL/GenBank/DDBJ whole genome shotgun (WGS) entry which is preliminary data.</text>
</comment>
<feature type="chain" id="PRO_5038576747" description="Spore coat protein" evidence="2">
    <location>
        <begin position="21"/>
        <end position="243"/>
    </location>
</feature>
<dbReference type="NCBIfam" id="TIGR04088">
    <property type="entry name" value="cognate_SipW"/>
    <property type="match status" value="1"/>
</dbReference>
<dbReference type="EMBL" id="WMEQ01000009">
    <property type="protein sequence ID" value="MYL34527.1"/>
    <property type="molecule type" value="Genomic_DNA"/>
</dbReference>
<dbReference type="Proteomes" id="UP000468638">
    <property type="component" value="Unassembled WGS sequence"/>
</dbReference>
<reference evidence="3 4" key="1">
    <citation type="submission" date="2019-11" db="EMBL/GenBank/DDBJ databases">
        <title>Genome sequences of 17 halophilic strains isolated from different environments.</title>
        <authorList>
            <person name="Furrow R.E."/>
        </authorList>
    </citation>
    <scope>NUCLEOTIDE SEQUENCE [LARGE SCALE GENOMIC DNA]</scope>
    <source>
        <strain evidence="3 4">22514_16_FS</strain>
    </source>
</reference>
<dbReference type="AlphaFoldDB" id="A0A6I5A106"/>